<dbReference type="Pfam" id="PF14501">
    <property type="entry name" value="HATPase_c_5"/>
    <property type="match status" value="1"/>
</dbReference>
<organism evidence="3 4">
    <name type="scientific">Faecalicatena faecalis</name>
    <dbReference type="NCBI Taxonomy" id="2726362"/>
    <lineage>
        <taxon>Bacteria</taxon>
        <taxon>Bacillati</taxon>
        <taxon>Bacillota</taxon>
        <taxon>Clostridia</taxon>
        <taxon>Lachnospirales</taxon>
        <taxon>Lachnospiraceae</taxon>
        <taxon>Faecalicatena</taxon>
    </lineage>
</organism>
<dbReference type="PANTHER" id="PTHR40448:SF1">
    <property type="entry name" value="TWO-COMPONENT SENSOR HISTIDINE KINASE"/>
    <property type="match status" value="1"/>
</dbReference>
<evidence type="ECO:0000313" key="4">
    <source>
        <dbReference type="Proteomes" id="UP000723714"/>
    </source>
</evidence>
<feature type="domain" description="Sensor histidine kinase NatK-like C-terminal" evidence="2">
    <location>
        <begin position="447"/>
        <end position="545"/>
    </location>
</feature>
<dbReference type="Proteomes" id="UP000723714">
    <property type="component" value="Unassembled WGS sequence"/>
</dbReference>
<dbReference type="CDD" id="cd16935">
    <property type="entry name" value="HATPase_AgrC-ComD-like"/>
    <property type="match status" value="1"/>
</dbReference>
<name>A0ABS6D4F7_9FIRM</name>
<reference evidence="3 4" key="1">
    <citation type="submission" date="2021-06" db="EMBL/GenBank/DDBJ databases">
        <title>Faecalicatena sp. nov. isolated from porcine feces.</title>
        <authorList>
            <person name="Oh B.S."/>
            <person name="Lee J.H."/>
        </authorList>
    </citation>
    <scope>NUCLEOTIDE SEQUENCE [LARGE SCALE GENOMIC DNA]</scope>
    <source>
        <strain evidence="3 4">AGMB00832</strain>
    </source>
</reference>
<dbReference type="RefSeq" id="WP_216241641.1">
    <property type="nucleotide sequence ID" value="NZ_JABACJ020000009.1"/>
</dbReference>
<evidence type="ECO:0000313" key="3">
    <source>
        <dbReference type="EMBL" id="MBU3876374.1"/>
    </source>
</evidence>
<feature type="transmembrane region" description="Helical" evidence="1">
    <location>
        <begin position="307"/>
        <end position="325"/>
    </location>
</feature>
<keyword evidence="1" id="KW-1133">Transmembrane helix</keyword>
<feature type="transmembrane region" description="Helical" evidence="1">
    <location>
        <begin position="12"/>
        <end position="29"/>
    </location>
</feature>
<evidence type="ECO:0000256" key="1">
    <source>
        <dbReference type="SAM" id="Phobius"/>
    </source>
</evidence>
<feature type="transmembrane region" description="Helical" evidence="1">
    <location>
        <begin position="169"/>
        <end position="192"/>
    </location>
</feature>
<proteinExistence type="predicted"/>
<dbReference type="InterPro" id="IPR032834">
    <property type="entry name" value="NatK-like_C"/>
</dbReference>
<comment type="caution">
    <text evidence="3">The sequence shown here is derived from an EMBL/GenBank/DDBJ whole genome shotgun (WGS) entry which is preliminary data.</text>
</comment>
<accession>A0ABS6D4F7</accession>
<sequence>MHRKQLQNWCSLILFFLLCAAVIWFLHLFSVDNGKILHIDWTSAVQVHADGTETPIYTDTLTNDPDLTGTFLFSGELPNDLPDGTLVFETSNAELTLWLNDLEIYHSNASTAENSPGMAQASIPLPAGTSGTLVMQYEILDETNVMFPPYLRFLSDFYSEIQSAAATNYAALPAGACALAFLLIVGVFLLGLSFGQANLSLLPLALSALGLTVYNMVIPMGYYFLPASVTEVLGNRMVGVVILLSLLVYLIMNRRRDFLKRFAVIAACSFTALLVFCLLSFLQEGKLIAYVKEAVMGALFNGFYDSLIYWLSYWLTLVCAALSAYELSLSFVRQRTETQATAIRNQLLMNNYRTLQEKTREQSAMRHEIRHHLTALESLCKSQDYEQMSELLERLKGENEKSSHHTFTENETLNIILQDIAQRAEKEQISFTPRIQVPTKLNIPTDDLCSFVMNMLENALDGCLSVPDPKDRFIRFQIKMVHGFLAIRCENSYGNDLIKNEQGELQTTKKDTDLHGFGLHQMNRIAEKYHSVLSISHTEDSVFLIQTALKIPE</sequence>
<feature type="transmembrane region" description="Helical" evidence="1">
    <location>
        <begin position="236"/>
        <end position="252"/>
    </location>
</feature>
<feature type="transmembrane region" description="Helical" evidence="1">
    <location>
        <begin position="264"/>
        <end position="282"/>
    </location>
</feature>
<keyword evidence="1" id="KW-0812">Transmembrane</keyword>
<dbReference type="PANTHER" id="PTHR40448">
    <property type="entry name" value="TWO-COMPONENT SENSOR HISTIDINE KINASE"/>
    <property type="match status" value="1"/>
</dbReference>
<keyword evidence="4" id="KW-1185">Reference proteome</keyword>
<protein>
    <submittedName>
        <fullName evidence="3">GHKL domain-containing protein</fullName>
    </submittedName>
</protein>
<keyword evidence="1" id="KW-0472">Membrane</keyword>
<feature type="transmembrane region" description="Helical" evidence="1">
    <location>
        <begin position="204"/>
        <end position="224"/>
    </location>
</feature>
<gene>
    <name evidence="3" type="ORF">HGO97_011185</name>
</gene>
<dbReference type="EMBL" id="JABACJ020000009">
    <property type="protein sequence ID" value="MBU3876374.1"/>
    <property type="molecule type" value="Genomic_DNA"/>
</dbReference>
<evidence type="ECO:0000259" key="2">
    <source>
        <dbReference type="Pfam" id="PF14501"/>
    </source>
</evidence>